<evidence type="ECO:0000256" key="4">
    <source>
        <dbReference type="PROSITE-ProRule" id="PRU00510"/>
    </source>
</evidence>
<dbReference type="RefSeq" id="WP_134082623.1">
    <property type="nucleotide sequence ID" value="NZ_SOQX01000003.1"/>
</dbReference>
<protein>
    <submittedName>
        <fullName evidence="6">TraR/DksA family transcriptional regulator</fullName>
    </submittedName>
</protein>
<dbReference type="PROSITE" id="PS51128">
    <property type="entry name" value="ZF_DKSA_2"/>
    <property type="match status" value="1"/>
</dbReference>
<accession>A0A4R8IUW5</accession>
<dbReference type="PANTHER" id="PTHR33823">
    <property type="entry name" value="RNA POLYMERASE-BINDING TRANSCRIPTION FACTOR DKSA-RELATED"/>
    <property type="match status" value="1"/>
</dbReference>
<sequence>MSLTDTELEQLRAALLAQRAALDATREANAEASSTVELDQTRVGRLSRMDALQGQAMSQAAGQRRQQMLTRIETALRRMDQGEYGDCLRCEEPIAAARLFADPAATLCIRCASASEQ</sequence>
<dbReference type="AlphaFoldDB" id="A0A4R8IUW5"/>
<keyword evidence="3" id="KW-0862">Zinc</keyword>
<dbReference type="EMBL" id="SOQX01000003">
    <property type="protein sequence ID" value="TDY01527.1"/>
    <property type="molecule type" value="Genomic_DNA"/>
</dbReference>
<keyword evidence="2" id="KW-0863">Zinc-finger</keyword>
<keyword evidence="7" id="KW-1185">Reference proteome</keyword>
<dbReference type="Pfam" id="PF01258">
    <property type="entry name" value="zf-dskA_traR"/>
    <property type="match status" value="1"/>
</dbReference>
<reference evidence="6 7" key="1">
    <citation type="submission" date="2019-03" db="EMBL/GenBank/DDBJ databases">
        <title>Genomic Encyclopedia of Type Strains, Phase IV (KMG-IV): sequencing the most valuable type-strain genomes for metagenomic binning, comparative biology and taxonomic classification.</title>
        <authorList>
            <person name="Goeker M."/>
        </authorList>
    </citation>
    <scope>NUCLEOTIDE SEQUENCE [LARGE SCALE GENOMIC DNA]</scope>
    <source>
        <strain evidence="6 7">DSM 16326</strain>
    </source>
</reference>
<feature type="zinc finger region" description="dksA C4-type" evidence="4">
    <location>
        <begin position="87"/>
        <end position="111"/>
    </location>
</feature>
<dbReference type="OrthoDB" id="6064855at2"/>
<dbReference type="SUPFAM" id="SSF57716">
    <property type="entry name" value="Glucocorticoid receptor-like (DNA-binding domain)"/>
    <property type="match status" value="1"/>
</dbReference>
<name>A0A4R8IUW5_9GAMM</name>
<evidence type="ECO:0000313" key="7">
    <source>
        <dbReference type="Proteomes" id="UP000294914"/>
    </source>
</evidence>
<dbReference type="InterPro" id="IPR000962">
    <property type="entry name" value="Znf_DskA_TraR"/>
</dbReference>
<organism evidence="6 7">
    <name type="scientific">Thiohalophilus thiocyanatoxydans</name>
    <dbReference type="NCBI Taxonomy" id="381308"/>
    <lineage>
        <taxon>Bacteria</taxon>
        <taxon>Pseudomonadati</taxon>
        <taxon>Pseudomonadota</taxon>
        <taxon>Gammaproteobacteria</taxon>
        <taxon>Thiohalomonadales</taxon>
        <taxon>Thiohalophilaceae</taxon>
        <taxon>Thiohalophilus</taxon>
    </lineage>
</organism>
<feature type="domain" description="Zinc finger DksA/TraR C4-type" evidence="5">
    <location>
        <begin position="82"/>
        <end position="117"/>
    </location>
</feature>
<comment type="caution">
    <text evidence="6">The sequence shown here is derived from an EMBL/GenBank/DDBJ whole genome shotgun (WGS) entry which is preliminary data.</text>
</comment>
<evidence type="ECO:0000259" key="5">
    <source>
        <dbReference type="Pfam" id="PF01258"/>
    </source>
</evidence>
<keyword evidence="1" id="KW-0479">Metal-binding</keyword>
<dbReference type="Gene3D" id="1.20.120.910">
    <property type="entry name" value="DksA, coiled-coil domain"/>
    <property type="match status" value="1"/>
</dbReference>
<dbReference type="GO" id="GO:0008270">
    <property type="term" value="F:zinc ion binding"/>
    <property type="evidence" value="ECO:0007669"/>
    <property type="project" value="UniProtKB-KW"/>
</dbReference>
<proteinExistence type="predicted"/>
<evidence type="ECO:0000256" key="3">
    <source>
        <dbReference type="ARBA" id="ARBA00022833"/>
    </source>
</evidence>
<evidence type="ECO:0000256" key="1">
    <source>
        <dbReference type="ARBA" id="ARBA00022723"/>
    </source>
</evidence>
<evidence type="ECO:0000256" key="2">
    <source>
        <dbReference type="ARBA" id="ARBA00022771"/>
    </source>
</evidence>
<dbReference type="Proteomes" id="UP000294914">
    <property type="component" value="Unassembled WGS sequence"/>
</dbReference>
<gene>
    <name evidence="6" type="ORF">EDC23_1415</name>
</gene>
<evidence type="ECO:0000313" key="6">
    <source>
        <dbReference type="EMBL" id="TDY01527.1"/>
    </source>
</evidence>